<accession>A0A383RGH9</accession>
<evidence type="ECO:0000313" key="2">
    <source>
        <dbReference type="Proteomes" id="UP000304148"/>
    </source>
</evidence>
<dbReference type="AlphaFoldDB" id="A0A383RGH9"/>
<sequence>MIMQQQKQSELIGLALELANMEQRMLFGKKMPDAFM</sequence>
<organism evidence="1 2">
    <name type="scientific">Paenibacillus alvei</name>
    <name type="common">Bacillus alvei</name>
    <dbReference type="NCBI Taxonomy" id="44250"/>
    <lineage>
        <taxon>Bacteria</taxon>
        <taxon>Bacillati</taxon>
        <taxon>Bacillota</taxon>
        <taxon>Bacilli</taxon>
        <taxon>Bacillales</taxon>
        <taxon>Paenibacillaceae</taxon>
        <taxon>Paenibacillus</taxon>
    </lineage>
</organism>
<name>A0A383RGH9_PAEAL</name>
<reference evidence="2" key="1">
    <citation type="submission" date="2018-08" db="EMBL/GenBank/DDBJ databases">
        <authorList>
            <person name="Chevrot R."/>
        </authorList>
    </citation>
    <scope>NUCLEOTIDE SEQUENCE [LARGE SCALE GENOMIC DNA]</scope>
</reference>
<dbReference type="EMBL" id="LS992241">
    <property type="protein sequence ID" value="SYX85584.1"/>
    <property type="molecule type" value="Genomic_DNA"/>
</dbReference>
<gene>
    <name evidence="1" type="ORF">PBLR_14006</name>
</gene>
<evidence type="ECO:0000313" key="1">
    <source>
        <dbReference type="EMBL" id="SYX85584.1"/>
    </source>
</evidence>
<dbReference type="Proteomes" id="UP000304148">
    <property type="component" value="Chromosome"/>
</dbReference>
<proteinExistence type="predicted"/>
<protein>
    <submittedName>
        <fullName evidence="1">Uncharacterized protein</fullName>
    </submittedName>
</protein>